<comment type="caution">
    <text evidence="10">The sequence shown here is derived from an EMBL/GenBank/DDBJ whole genome shotgun (WGS) entry which is preliminary data.</text>
</comment>
<dbReference type="Gene3D" id="1.20.1250.20">
    <property type="entry name" value="MFS general substrate transporter like domains"/>
    <property type="match status" value="1"/>
</dbReference>
<dbReference type="PROSITE" id="PS50850">
    <property type="entry name" value="MFS"/>
    <property type="match status" value="1"/>
</dbReference>
<evidence type="ECO:0000256" key="1">
    <source>
        <dbReference type="ARBA" id="ARBA00004651"/>
    </source>
</evidence>
<evidence type="ECO:0000313" key="10">
    <source>
        <dbReference type="EMBL" id="GGC33643.1"/>
    </source>
</evidence>
<feature type="transmembrane region" description="Helical" evidence="8">
    <location>
        <begin position="440"/>
        <end position="463"/>
    </location>
</feature>
<feature type="transmembrane region" description="Helical" evidence="8">
    <location>
        <begin position="82"/>
        <end position="106"/>
    </location>
</feature>
<evidence type="ECO:0000256" key="3">
    <source>
        <dbReference type="ARBA" id="ARBA00022475"/>
    </source>
</evidence>
<feature type="transmembrane region" description="Helical" evidence="8">
    <location>
        <begin position="287"/>
        <end position="304"/>
    </location>
</feature>
<feature type="transmembrane region" description="Helical" evidence="8">
    <location>
        <begin position="338"/>
        <end position="357"/>
    </location>
</feature>
<feature type="domain" description="Major facilitator superfamily (MFS) profile" evidence="9">
    <location>
        <begin position="45"/>
        <end position="467"/>
    </location>
</feature>
<organism evidence="10 11">
    <name type="scientific">Asaia siamensis</name>
    <dbReference type="NCBI Taxonomy" id="110479"/>
    <lineage>
        <taxon>Bacteria</taxon>
        <taxon>Pseudomonadati</taxon>
        <taxon>Pseudomonadota</taxon>
        <taxon>Alphaproteobacteria</taxon>
        <taxon>Acetobacterales</taxon>
        <taxon>Acetobacteraceae</taxon>
        <taxon>Asaia</taxon>
    </lineage>
</organism>
<keyword evidence="11" id="KW-1185">Reference proteome</keyword>
<evidence type="ECO:0000256" key="7">
    <source>
        <dbReference type="SAM" id="MobiDB-lite"/>
    </source>
</evidence>
<keyword evidence="2" id="KW-0813">Transport</keyword>
<feature type="compositionally biased region" description="Polar residues" evidence="7">
    <location>
        <begin position="8"/>
        <end position="22"/>
    </location>
</feature>
<reference evidence="11" key="1">
    <citation type="journal article" date="2019" name="Int. J. Syst. Evol. Microbiol.">
        <title>The Global Catalogue of Microorganisms (GCM) 10K type strain sequencing project: providing services to taxonomists for standard genome sequencing and annotation.</title>
        <authorList>
            <consortium name="The Broad Institute Genomics Platform"/>
            <consortium name="The Broad Institute Genome Sequencing Center for Infectious Disease"/>
            <person name="Wu L."/>
            <person name="Ma J."/>
        </authorList>
    </citation>
    <scope>NUCLEOTIDE SEQUENCE [LARGE SCALE GENOMIC DNA]</scope>
    <source>
        <strain evidence="11">CCM 7132</strain>
    </source>
</reference>
<dbReference type="InterPro" id="IPR036259">
    <property type="entry name" value="MFS_trans_sf"/>
</dbReference>
<evidence type="ECO:0000256" key="8">
    <source>
        <dbReference type="SAM" id="Phobius"/>
    </source>
</evidence>
<dbReference type="SUPFAM" id="SSF103473">
    <property type="entry name" value="MFS general substrate transporter"/>
    <property type="match status" value="1"/>
</dbReference>
<name>A0ABQ1M2E9_9PROT</name>
<feature type="transmembrane region" description="Helical" evidence="8">
    <location>
        <begin position="363"/>
        <end position="388"/>
    </location>
</feature>
<evidence type="ECO:0000313" key="11">
    <source>
        <dbReference type="Proteomes" id="UP000637769"/>
    </source>
</evidence>
<dbReference type="PANTHER" id="PTHR43045:SF4">
    <property type="entry name" value="TRANSPORTER YDFJ-RELATED"/>
    <property type="match status" value="1"/>
</dbReference>
<evidence type="ECO:0000256" key="4">
    <source>
        <dbReference type="ARBA" id="ARBA00022692"/>
    </source>
</evidence>
<gene>
    <name evidence="10" type="ORF">GCM10007207_18930</name>
</gene>
<keyword evidence="5 8" id="KW-1133">Transmembrane helix</keyword>
<feature type="transmembrane region" description="Helical" evidence="8">
    <location>
        <begin position="310"/>
        <end position="329"/>
    </location>
</feature>
<accession>A0ABQ1M2E9</accession>
<feature type="transmembrane region" description="Helical" evidence="8">
    <location>
        <begin position="409"/>
        <end position="428"/>
    </location>
</feature>
<proteinExistence type="predicted"/>
<dbReference type="RefSeq" id="WP_229719803.1">
    <property type="nucleotide sequence ID" value="NZ_BMCH01000004.1"/>
</dbReference>
<evidence type="ECO:0000256" key="6">
    <source>
        <dbReference type="ARBA" id="ARBA00023136"/>
    </source>
</evidence>
<dbReference type="PANTHER" id="PTHR43045">
    <property type="entry name" value="SHIKIMATE TRANSPORTER"/>
    <property type="match status" value="1"/>
</dbReference>
<feature type="region of interest" description="Disordered" evidence="7">
    <location>
        <begin position="1"/>
        <end position="36"/>
    </location>
</feature>
<comment type="subcellular location">
    <subcellularLocation>
        <location evidence="1">Cell membrane</location>
        <topology evidence="1">Multi-pass membrane protein</topology>
    </subcellularLocation>
</comment>
<protein>
    <submittedName>
        <fullName evidence="10">MFS transporter</fullName>
    </submittedName>
</protein>
<feature type="transmembrane region" description="Helical" evidence="8">
    <location>
        <begin position="118"/>
        <end position="136"/>
    </location>
</feature>
<dbReference type="EMBL" id="BMCH01000004">
    <property type="protein sequence ID" value="GGC33643.1"/>
    <property type="molecule type" value="Genomic_DNA"/>
</dbReference>
<feature type="transmembrane region" description="Helical" evidence="8">
    <location>
        <begin position="183"/>
        <end position="205"/>
    </location>
</feature>
<keyword evidence="4 8" id="KW-0812">Transmembrane</keyword>
<keyword evidence="3" id="KW-1003">Cell membrane</keyword>
<keyword evidence="6 8" id="KW-0472">Membrane</keyword>
<dbReference type="Pfam" id="PF00083">
    <property type="entry name" value="Sugar_tr"/>
    <property type="match status" value="1"/>
</dbReference>
<evidence type="ECO:0000259" key="9">
    <source>
        <dbReference type="PROSITE" id="PS50850"/>
    </source>
</evidence>
<sequence>MISLVMNEEQNAPRSPKSSVANAPSREAADAASRPEMPVSELRRAAWTCSIGSAMEYYDFALYSLASALVFGPLFFPSNIPGLGLVASFATYFIGFAVRPVGGIFFGRMGDRYGRKRVLLLTVTLMGLASALIGLIPSYASIGIAAPLLLVFLRMAQGFGAGAEQAGAAVMMTESAPRKRRGYYAALPFLGIQIGTVAAGLIYYSMLTGVPDITQTMLWRVPFIGSALLLVIALYMRLRLKESPTFAKIQDDERHEEVMSIRETLTTSWRPILAGLGLRMAENGGSSIYQVLAISYLVHTVGMSSQWGTLVLIGAAVVGGVTIPVAGLLSDRFGRVRVYRGFAILQAVSALPVWYVFSQGNPLASSIALSFALGVATWGMFGTQGALLPEMFGLRHRYTAVSFTREFSSVIAGGVSPMVGQFLIAMFARFHIGGVSSGKYAWIPLATYVVFLACLAIAATFAIPETKGRDLMAQEDAL</sequence>
<dbReference type="InterPro" id="IPR005828">
    <property type="entry name" value="MFS_sugar_transport-like"/>
</dbReference>
<dbReference type="Proteomes" id="UP000637769">
    <property type="component" value="Unassembled WGS sequence"/>
</dbReference>
<evidence type="ECO:0000256" key="2">
    <source>
        <dbReference type="ARBA" id="ARBA00022448"/>
    </source>
</evidence>
<feature type="transmembrane region" description="Helical" evidence="8">
    <location>
        <begin position="217"/>
        <end position="238"/>
    </location>
</feature>
<dbReference type="InterPro" id="IPR020846">
    <property type="entry name" value="MFS_dom"/>
</dbReference>
<evidence type="ECO:0000256" key="5">
    <source>
        <dbReference type="ARBA" id="ARBA00022989"/>
    </source>
</evidence>
<feature type="transmembrane region" description="Helical" evidence="8">
    <location>
        <begin position="142"/>
        <end position="162"/>
    </location>
</feature>
<feature type="transmembrane region" description="Helical" evidence="8">
    <location>
        <begin position="60"/>
        <end position="76"/>
    </location>
</feature>